<dbReference type="OrthoDB" id="79689at2759"/>
<name>A0A485KVB2_9STRA</name>
<sequence>MERRSKKTVPPAAASVEPWMEMRELIVSMNSRFETLLKEIDSLPDRICRRLEEGKSNHPPTPETITMTVRAFTDAILDASTRPSQDKSIFSHESSRHGVGDDSPSRQSSAAAVGASIPIPSPQSPRQYAAARQPSPTTPTVVESTTLSTASRETLGGTIRTTRRTAQAVLSHATKVHANQTVDLSPKDTASSSDAASSPTQHPNRPKKKRKYPPLSSETTATSPTCLTAPTFVWGNGQHRRVPEGWRCPLVTCKVLWYCWFRGDVVHRMGPFRFLEATDVGDADSRALLARGRAVVEHLVTVALLHSLANSEDDIALLPTPALLDVFSRAFDFLMGRTPDGTLARIGFDGLRPDQVLYMPFTDVHDILQNRPAMVFAL</sequence>
<accession>A0A485KVB2</accession>
<gene>
    <name evidence="3" type="primary">Aste57867_12116</name>
    <name evidence="2" type="ORF">As57867_012071</name>
    <name evidence="3" type="ORF">ASTE57867_12116</name>
</gene>
<dbReference type="EMBL" id="CAADRA010005362">
    <property type="protein sequence ID" value="VFT88970.1"/>
    <property type="molecule type" value="Genomic_DNA"/>
</dbReference>
<evidence type="ECO:0000313" key="4">
    <source>
        <dbReference type="Proteomes" id="UP000332933"/>
    </source>
</evidence>
<keyword evidence="4" id="KW-1185">Reference proteome</keyword>
<evidence type="ECO:0000256" key="1">
    <source>
        <dbReference type="SAM" id="MobiDB-lite"/>
    </source>
</evidence>
<evidence type="ECO:0000313" key="2">
    <source>
        <dbReference type="EMBL" id="KAF0697122.1"/>
    </source>
</evidence>
<protein>
    <submittedName>
        <fullName evidence="3">Aste57867_12116 protein</fullName>
    </submittedName>
</protein>
<dbReference type="Proteomes" id="UP000332933">
    <property type="component" value="Unassembled WGS sequence"/>
</dbReference>
<evidence type="ECO:0000313" key="3">
    <source>
        <dbReference type="EMBL" id="VFT88970.1"/>
    </source>
</evidence>
<feature type="compositionally biased region" description="Basic and acidic residues" evidence="1">
    <location>
        <begin position="89"/>
        <end position="104"/>
    </location>
</feature>
<organism evidence="3 4">
    <name type="scientific">Aphanomyces stellatus</name>
    <dbReference type="NCBI Taxonomy" id="120398"/>
    <lineage>
        <taxon>Eukaryota</taxon>
        <taxon>Sar</taxon>
        <taxon>Stramenopiles</taxon>
        <taxon>Oomycota</taxon>
        <taxon>Saprolegniomycetes</taxon>
        <taxon>Saprolegniales</taxon>
        <taxon>Verrucalvaceae</taxon>
        <taxon>Aphanomyces</taxon>
    </lineage>
</organism>
<feature type="compositionally biased region" description="Low complexity" evidence="1">
    <location>
        <begin position="187"/>
        <end position="200"/>
    </location>
</feature>
<dbReference type="EMBL" id="VJMH01005341">
    <property type="protein sequence ID" value="KAF0697122.1"/>
    <property type="molecule type" value="Genomic_DNA"/>
</dbReference>
<reference evidence="2" key="2">
    <citation type="submission" date="2019-06" db="EMBL/GenBank/DDBJ databases">
        <title>Genomics analysis of Aphanomyces spp. identifies a new class of oomycete effector associated with host adaptation.</title>
        <authorList>
            <person name="Gaulin E."/>
        </authorList>
    </citation>
    <scope>NUCLEOTIDE SEQUENCE</scope>
    <source>
        <strain evidence="2">CBS 578.67</strain>
    </source>
</reference>
<feature type="region of interest" description="Disordered" evidence="1">
    <location>
        <begin position="81"/>
        <end position="223"/>
    </location>
</feature>
<proteinExistence type="predicted"/>
<feature type="compositionally biased region" description="Low complexity" evidence="1">
    <location>
        <begin position="134"/>
        <end position="160"/>
    </location>
</feature>
<dbReference type="AlphaFoldDB" id="A0A485KVB2"/>
<reference evidence="3 4" key="1">
    <citation type="submission" date="2019-03" db="EMBL/GenBank/DDBJ databases">
        <authorList>
            <person name="Gaulin E."/>
            <person name="Dumas B."/>
        </authorList>
    </citation>
    <scope>NUCLEOTIDE SEQUENCE [LARGE SCALE GENOMIC DNA]</scope>
    <source>
        <strain evidence="3">CBS 568.67</strain>
    </source>
</reference>